<dbReference type="PhylomeDB" id="A7TAB0"/>
<dbReference type="HOGENOM" id="CLU_2190577_0_0_1"/>
<feature type="non-terminal residue" evidence="1">
    <location>
        <position position="109"/>
    </location>
</feature>
<dbReference type="AlphaFoldDB" id="A7TAB0"/>
<name>A7TAB0_NEMVE</name>
<evidence type="ECO:0000313" key="2">
    <source>
        <dbReference type="Proteomes" id="UP000001593"/>
    </source>
</evidence>
<dbReference type="EMBL" id="DS473964">
    <property type="protein sequence ID" value="EDO27061.1"/>
    <property type="molecule type" value="Genomic_DNA"/>
</dbReference>
<feature type="non-terminal residue" evidence="1">
    <location>
        <position position="1"/>
    </location>
</feature>
<reference evidence="1 2" key="1">
    <citation type="journal article" date="2007" name="Science">
        <title>Sea anemone genome reveals ancestral eumetazoan gene repertoire and genomic organization.</title>
        <authorList>
            <person name="Putnam N.H."/>
            <person name="Srivastava M."/>
            <person name="Hellsten U."/>
            <person name="Dirks B."/>
            <person name="Chapman J."/>
            <person name="Salamov A."/>
            <person name="Terry A."/>
            <person name="Shapiro H."/>
            <person name="Lindquist E."/>
            <person name="Kapitonov V.V."/>
            <person name="Jurka J."/>
            <person name="Genikhovich G."/>
            <person name="Grigoriev I.V."/>
            <person name="Lucas S.M."/>
            <person name="Steele R.E."/>
            <person name="Finnerty J.R."/>
            <person name="Technau U."/>
            <person name="Martindale M.Q."/>
            <person name="Rokhsar D.S."/>
        </authorList>
    </citation>
    <scope>NUCLEOTIDE SEQUENCE [LARGE SCALE GENOMIC DNA]</scope>
    <source>
        <strain evidence="2">CH2 X CH6</strain>
    </source>
</reference>
<accession>A7TAB0</accession>
<protein>
    <submittedName>
        <fullName evidence="1">Uncharacterized protein</fullName>
    </submittedName>
</protein>
<gene>
    <name evidence="1" type="ORF">NEMVEDRAFT_v1g224436</name>
</gene>
<keyword evidence="2" id="KW-1185">Reference proteome</keyword>
<organism evidence="1 2">
    <name type="scientific">Nematostella vectensis</name>
    <name type="common">Starlet sea anemone</name>
    <dbReference type="NCBI Taxonomy" id="45351"/>
    <lineage>
        <taxon>Eukaryota</taxon>
        <taxon>Metazoa</taxon>
        <taxon>Cnidaria</taxon>
        <taxon>Anthozoa</taxon>
        <taxon>Hexacorallia</taxon>
        <taxon>Actiniaria</taxon>
        <taxon>Edwardsiidae</taxon>
        <taxon>Nematostella</taxon>
    </lineage>
</organism>
<evidence type="ECO:0000313" key="1">
    <source>
        <dbReference type="EMBL" id="EDO27061.1"/>
    </source>
</evidence>
<proteinExistence type="predicted"/>
<sequence length="109" mass="12685">FSLDITSTLFSEYLLRIPGMQKKILRVQGSMIQEREFPIPNKIKPPKQSRSEDELRIPSKEVREVSLHYIIRSAVCPYAESLKLLEQTFKDAKERNDLVSVEDVTSYLQ</sequence>
<dbReference type="Proteomes" id="UP000001593">
    <property type="component" value="Unassembled WGS sequence"/>
</dbReference>
<dbReference type="InParanoid" id="A7TAB0"/>